<dbReference type="RefSeq" id="WP_125249785.1">
    <property type="nucleotide sequence ID" value="NZ_RSEB01000007.1"/>
</dbReference>
<feature type="region of interest" description="Disordered" evidence="1">
    <location>
        <begin position="339"/>
        <end position="424"/>
    </location>
</feature>
<organism evidence="3 4">
    <name type="scientific">Glycomyces terrestris</name>
    <dbReference type="NCBI Taxonomy" id="2493553"/>
    <lineage>
        <taxon>Bacteria</taxon>
        <taxon>Bacillati</taxon>
        <taxon>Actinomycetota</taxon>
        <taxon>Actinomycetes</taxon>
        <taxon>Glycomycetales</taxon>
        <taxon>Glycomycetaceae</taxon>
        <taxon>Glycomyces</taxon>
    </lineage>
</organism>
<gene>
    <name evidence="3" type="ORF">EIW28_21550</name>
</gene>
<feature type="compositionally biased region" description="Basic and acidic residues" evidence="1">
    <location>
        <begin position="406"/>
        <end position="424"/>
    </location>
</feature>
<feature type="transmembrane region" description="Helical" evidence="2">
    <location>
        <begin position="90"/>
        <end position="107"/>
    </location>
</feature>
<feature type="transmembrane region" description="Helical" evidence="2">
    <location>
        <begin position="177"/>
        <end position="200"/>
    </location>
</feature>
<keyword evidence="2" id="KW-0812">Transmembrane</keyword>
<proteinExistence type="predicted"/>
<sequence length="424" mass="42652">MKFDSPSQDRDSTSQMKTVATGDDETPADRMAVHVVWEIGLLLLGGGVLFALTQSSGGPFGEGGWSAFAAALAPAVMLTCAMAVSLRVGAVNLAVGPIALLAAWMFADASGSGSVMALAVGLGAAAFTGIVLATLTAWLRAPGWAASGAVGGAIGLWAGTAGDPGAFALSALPGTGVLAALAGAAGVSLFLGLVGAFAGVRARLAPIRETAAGERHGRGGLVFLGVLLSSCLSGAAGVVTAWTAVPDAGAAGLPDPILLTVLALGAALLGGTSLLGRRGGVCGTVFAAALVLGLMWLAEARGWSFDPSWIALSAIVAGFLVTRLVEAMNQVDEVEAASASRAGSVEDLREEDPRDRRDTGAYERYDEDLADLGAGGDPWTTNSGSIRTGGVPQQPADPFGASGVFDDLRDGYGTRFDTDRRHGR</sequence>
<dbReference type="AlphaFoldDB" id="A0A426USA0"/>
<dbReference type="Proteomes" id="UP000277256">
    <property type="component" value="Unassembled WGS sequence"/>
</dbReference>
<accession>A0A426USA0</accession>
<evidence type="ECO:0000313" key="3">
    <source>
        <dbReference type="EMBL" id="RRR96429.1"/>
    </source>
</evidence>
<name>A0A426USA0_9ACTN</name>
<feature type="transmembrane region" description="Helical" evidence="2">
    <location>
        <begin position="31"/>
        <end position="52"/>
    </location>
</feature>
<evidence type="ECO:0000313" key="4">
    <source>
        <dbReference type="Proteomes" id="UP000277256"/>
    </source>
</evidence>
<feature type="transmembrane region" description="Helical" evidence="2">
    <location>
        <begin position="257"/>
        <end position="275"/>
    </location>
</feature>
<protein>
    <recommendedName>
        <fullName evidence="5">ABC transporter permease</fullName>
    </recommendedName>
</protein>
<evidence type="ECO:0008006" key="5">
    <source>
        <dbReference type="Google" id="ProtNLM"/>
    </source>
</evidence>
<keyword evidence="2" id="KW-1133">Transmembrane helix</keyword>
<evidence type="ECO:0000256" key="2">
    <source>
        <dbReference type="SAM" id="Phobius"/>
    </source>
</evidence>
<feature type="transmembrane region" description="Helical" evidence="2">
    <location>
        <begin position="64"/>
        <end position="84"/>
    </location>
</feature>
<keyword evidence="2" id="KW-0472">Membrane</keyword>
<feature type="transmembrane region" description="Helical" evidence="2">
    <location>
        <begin position="114"/>
        <end position="139"/>
    </location>
</feature>
<feature type="transmembrane region" description="Helical" evidence="2">
    <location>
        <begin position="309"/>
        <end position="325"/>
    </location>
</feature>
<reference evidence="3 4" key="1">
    <citation type="submission" date="2018-12" db="EMBL/GenBank/DDBJ databases">
        <title>Glycomyces sp. YIM 121974 draft genome.</title>
        <authorList>
            <person name="Li Q."/>
        </authorList>
    </citation>
    <scope>NUCLEOTIDE SEQUENCE [LARGE SCALE GENOMIC DNA]</scope>
    <source>
        <strain evidence="3 4">YIM 121974</strain>
    </source>
</reference>
<feature type="region of interest" description="Disordered" evidence="1">
    <location>
        <begin position="1"/>
        <end position="23"/>
    </location>
</feature>
<dbReference type="EMBL" id="RSEB01000007">
    <property type="protein sequence ID" value="RRR96429.1"/>
    <property type="molecule type" value="Genomic_DNA"/>
</dbReference>
<keyword evidence="4" id="KW-1185">Reference proteome</keyword>
<feature type="compositionally biased region" description="Basic and acidic residues" evidence="1">
    <location>
        <begin position="1"/>
        <end position="12"/>
    </location>
</feature>
<dbReference type="OrthoDB" id="3405932at2"/>
<comment type="caution">
    <text evidence="3">The sequence shown here is derived from an EMBL/GenBank/DDBJ whole genome shotgun (WGS) entry which is preliminary data.</text>
</comment>
<feature type="compositionally biased region" description="Basic and acidic residues" evidence="1">
    <location>
        <begin position="344"/>
        <end position="364"/>
    </location>
</feature>
<feature type="transmembrane region" description="Helical" evidence="2">
    <location>
        <begin position="280"/>
        <end position="297"/>
    </location>
</feature>
<evidence type="ECO:0000256" key="1">
    <source>
        <dbReference type="SAM" id="MobiDB-lite"/>
    </source>
</evidence>
<feature type="transmembrane region" description="Helical" evidence="2">
    <location>
        <begin position="221"/>
        <end position="245"/>
    </location>
</feature>